<evidence type="ECO:0000313" key="5">
    <source>
        <dbReference type="Proteomes" id="UP001233999"/>
    </source>
</evidence>
<keyword evidence="3" id="KW-0072">Autophagy</keyword>
<dbReference type="PANTHER" id="PTHR13292">
    <property type="entry name" value="AUTOPHAGY-RELATED PROTEIN 101"/>
    <property type="match status" value="1"/>
</dbReference>
<name>A0AAD7ZBW3_DIPPU</name>
<protein>
    <recommendedName>
        <fullName evidence="2">Autophagy-related protein 101</fullName>
    </recommendedName>
</protein>
<keyword evidence="5" id="KW-1185">Reference proteome</keyword>
<comment type="caution">
    <text evidence="4">The sequence shown here is derived from an EMBL/GenBank/DDBJ whole genome shotgun (WGS) entry which is preliminary data.</text>
</comment>
<proteinExistence type="inferred from homology"/>
<evidence type="ECO:0000256" key="3">
    <source>
        <dbReference type="ARBA" id="ARBA00023006"/>
    </source>
</evidence>
<gene>
    <name evidence="4" type="ORF">L9F63_005978</name>
</gene>
<dbReference type="InterPro" id="IPR012445">
    <property type="entry name" value="ATG101"/>
</dbReference>
<dbReference type="PANTHER" id="PTHR13292:SF0">
    <property type="entry name" value="AUTOPHAGY-RELATED PROTEIN 101"/>
    <property type="match status" value="1"/>
</dbReference>
<dbReference type="GO" id="GO:0000407">
    <property type="term" value="C:phagophore assembly site"/>
    <property type="evidence" value="ECO:0007669"/>
    <property type="project" value="TreeGrafter"/>
</dbReference>
<reference evidence="4" key="2">
    <citation type="submission" date="2023-05" db="EMBL/GenBank/DDBJ databases">
        <authorList>
            <person name="Fouks B."/>
        </authorList>
    </citation>
    <scope>NUCLEOTIDE SEQUENCE</scope>
    <source>
        <strain evidence="4">Stay&amp;Tobe</strain>
        <tissue evidence="4">Testes</tissue>
    </source>
</reference>
<dbReference type="Pfam" id="PF07855">
    <property type="entry name" value="ATG101"/>
    <property type="match status" value="1"/>
</dbReference>
<dbReference type="GO" id="GO:0019901">
    <property type="term" value="F:protein kinase binding"/>
    <property type="evidence" value="ECO:0007669"/>
    <property type="project" value="TreeGrafter"/>
</dbReference>
<dbReference type="GO" id="GO:1990316">
    <property type="term" value="C:Atg1/ULK1 kinase complex"/>
    <property type="evidence" value="ECO:0007669"/>
    <property type="project" value="TreeGrafter"/>
</dbReference>
<organism evidence="4 5">
    <name type="scientific">Diploptera punctata</name>
    <name type="common">Pacific beetle cockroach</name>
    <dbReference type="NCBI Taxonomy" id="6984"/>
    <lineage>
        <taxon>Eukaryota</taxon>
        <taxon>Metazoa</taxon>
        <taxon>Ecdysozoa</taxon>
        <taxon>Arthropoda</taxon>
        <taxon>Hexapoda</taxon>
        <taxon>Insecta</taxon>
        <taxon>Pterygota</taxon>
        <taxon>Neoptera</taxon>
        <taxon>Polyneoptera</taxon>
        <taxon>Dictyoptera</taxon>
        <taxon>Blattodea</taxon>
        <taxon>Blaberoidea</taxon>
        <taxon>Blaberidae</taxon>
        <taxon>Diplopterinae</taxon>
        <taxon>Diploptera</taxon>
    </lineage>
</organism>
<comment type="similarity">
    <text evidence="1">Belongs to the ATG101 family.</text>
</comment>
<dbReference type="EMBL" id="JASPKZ010009357">
    <property type="protein sequence ID" value="KAJ9577477.1"/>
    <property type="molecule type" value="Genomic_DNA"/>
</dbReference>
<evidence type="ECO:0000256" key="2">
    <source>
        <dbReference type="ARBA" id="ARBA00018874"/>
    </source>
</evidence>
<dbReference type="AlphaFoldDB" id="A0AAD7ZBW3"/>
<reference evidence="4" key="1">
    <citation type="journal article" date="2023" name="IScience">
        <title>Live-bearing cockroach genome reveals convergent evolutionary mechanisms linked to viviparity in insects and beyond.</title>
        <authorList>
            <person name="Fouks B."/>
            <person name="Harrison M.C."/>
            <person name="Mikhailova A.A."/>
            <person name="Marchal E."/>
            <person name="English S."/>
            <person name="Carruthers M."/>
            <person name="Jennings E.C."/>
            <person name="Chiamaka E.L."/>
            <person name="Frigard R.A."/>
            <person name="Pippel M."/>
            <person name="Attardo G.M."/>
            <person name="Benoit J.B."/>
            <person name="Bornberg-Bauer E."/>
            <person name="Tobe S.S."/>
        </authorList>
    </citation>
    <scope>NUCLEOTIDE SEQUENCE</scope>
    <source>
        <strain evidence="4">Stay&amp;Tobe</strain>
    </source>
</reference>
<dbReference type="Proteomes" id="UP001233999">
    <property type="component" value="Unassembled WGS sequence"/>
</dbReference>
<evidence type="ECO:0000256" key="1">
    <source>
        <dbReference type="ARBA" id="ARBA00007130"/>
    </source>
</evidence>
<accession>A0AAD7ZBW3</accession>
<evidence type="ECO:0000313" key="4">
    <source>
        <dbReference type="EMBL" id="KAJ9577477.1"/>
    </source>
</evidence>
<sequence>MQRTTFRDNSEESMFNMNAKKYEFRFKVECHNVIEVVSCVFHTILFLRSKGKFLRTKNGYQESAQHFKEVNMEFVDLTYVCIPSVELDNSINESITKFSKELHDCNEPKTGKISLEFYRIDKHAVPFLSRHVVWEVWTVHIEVVDLMSVRTIMLNNMNLNEQLTDAIFNINENVNLGNNYVPQFSSQEVDHVFNTNFCNFQTYLFNISHQTKLFSTSLGKTARRLFDELH</sequence>
<dbReference type="GO" id="GO:0000045">
    <property type="term" value="P:autophagosome assembly"/>
    <property type="evidence" value="ECO:0007669"/>
    <property type="project" value="TreeGrafter"/>
</dbReference>